<evidence type="ECO:0000256" key="1">
    <source>
        <dbReference type="SAM" id="SignalP"/>
    </source>
</evidence>
<reference evidence="2 3" key="1">
    <citation type="submission" date="2021-08" db="EMBL/GenBank/DDBJ databases">
        <title>Draft genome sequence of Spirulina subsalsa with high tolerance to salinity and hype-accumulation of phycocyanin.</title>
        <authorList>
            <person name="Pei H."/>
            <person name="Jiang L."/>
        </authorList>
    </citation>
    <scope>NUCLEOTIDE SEQUENCE [LARGE SCALE GENOMIC DNA]</scope>
    <source>
        <strain evidence="2 3">FACHB-351</strain>
    </source>
</reference>
<feature type="chain" id="PRO_5046821631" description="DNA-binding protein" evidence="1">
    <location>
        <begin position="19"/>
        <end position="112"/>
    </location>
</feature>
<comment type="caution">
    <text evidence="2">The sequence shown here is derived from an EMBL/GenBank/DDBJ whole genome shotgun (WGS) entry which is preliminary data.</text>
</comment>
<proteinExistence type="predicted"/>
<evidence type="ECO:0008006" key="4">
    <source>
        <dbReference type="Google" id="ProtNLM"/>
    </source>
</evidence>
<gene>
    <name evidence="2" type="ORF">K4A83_17230</name>
</gene>
<organism evidence="2 3">
    <name type="scientific">Spirulina subsalsa FACHB-351</name>
    <dbReference type="NCBI Taxonomy" id="234711"/>
    <lineage>
        <taxon>Bacteria</taxon>
        <taxon>Bacillati</taxon>
        <taxon>Cyanobacteriota</taxon>
        <taxon>Cyanophyceae</taxon>
        <taxon>Spirulinales</taxon>
        <taxon>Spirulinaceae</taxon>
        <taxon>Spirulina</taxon>
    </lineage>
</organism>
<dbReference type="EMBL" id="JAIHOM010000102">
    <property type="protein sequence ID" value="MCW6038000.1"/>
    <property type="molecule type" value="Genomic_DNA"/>
</dbReference>
<dbReference type="PROSITE" id="PS51257">
    <property type="entry name" value="PROKAR_LIPOPROTEIN"/>
    <property type="match status" value="1"/>
</dbReference>
<keyword evidence="3" id="KW-1185">Reference proteome</keyword>
<name>A0ABT3L915_9CYAN</name>
<keyword evidence="1" id="KW-0732">Signal</keyword>
<protein>
    <recommendedName>
        <fullName evidence="4">DNA-binding protein</fullName>
    </recommendedName>
</protein>
<dbReference type="Proteomes" id="UP001526426">
    <property type="component" value="Unassembled WGS sequence"/>
</dbReference>
<evidence type="ECO:0000313" key="2">
    <source>
        <dbReference type="EMBL" id="MCW6038000.1"/>
    </source>
</evidence>
<dbReference type="RefSeq" id="WP_265265892.1">
    <property type="nucleotide sequence ID" value="NZ_JAIHOM010000102.1"/>
</dbReference>
<evidence type="ECO:0000313" key="3">
    <source>
        <dbReference type="Proteomes" id="UP001526426"/>
    </source>
</evidence>
<accession>A0ABT3L915</accession>
<feature type="signal peptide" evidence="1">
    <location>
        <begin position="1"/>
        <end position="18"/>
    </location>
</feature>
<sequence length="112" mass="12150">MSIRQLLLFPLVLGSAIACNPLSRDLTPLGEVPNQAPNTTVTVQGTVEQQAPFLTGGAYQIQDPSGNIWVFTEQSLPELGRSLAVTGQVTYKPLELEGLDLGEVYLQELERP</sequence>